<dbReference type="Gene3D" id="3.90.70.10">
    <property type="entry name" value="Cysteine proteinases"/>
    <property type="match status" value="1"/>
</dbReference>
<dbReference type="AlphaFoldDB" id="A0A8K0H413"/>
<evidence type="ECO:0000259" key="2">
    <source>
        <dbReference type="Pfam" id="PF00112"/>
    </source>
</evidence>
<feature type="compositionally biased region" description="Basic and acidic residues" evidence="1">
    <location>
        <begin position="203"/>
        <end position="217"/>
    </location>
</feature>
<dbReference type="SUPFAM" id="SSF54001">
    <property type="entry name" value="Cysteine proteinases"/>
    <property type="match status" value="1"/>
</dbReference>
<organism evidence="3 4">
    <name type="scientific">Rhamnella rubrinervis</name>
    <dbReference type="NCBI Taxonomy" id="2594499"/>
    <lineage>
        <taxon>Eukaryota</taxon>
        <taxon>Viridiplantae</taxon>
        <taxon>Streptophyta</taxon>
        <taxon>Embryophyta</taxon>
        <taxon>Tracheophyta</taxon>
        <taxon>Spermatophyta</taxon>
        <taxon>Magnoliopsida</taxon>
        <taxon>eudicotyledons</taxon>
        <taxon>Gunneridae</taxon>
        <taxon>Pentapetalae</taxon>
        <taxon>rosids</taxon>
        <taxon>fabids</taxon>
        <taxon>Rosales</taxon>
        <taxon>Rhamnaceae</taxon>
        <taxon>rhamnoid group</taxon>
        <taxon>Rhamneae</taxon>
        <taxon>Rhamnella</taxon>
    </lineage>
</organism>
<feature type="region of interest" description="Disordered" evidence="1">
    <location>
        <begin position="179"/>
        <end position="256"/>
    </location>
</feature>
<feature type="domain" description="Peptidase C1A papain C-terminal" evidence="2">
    <location>
        <begin position="69"/>
        <end position="107"/>
    </location>
</feature>
<protein>
    <recommendedName>
        <fullName evidence="2">Peptidase C1A papain C-terminal domain-containing protein</fullName>
    </recommendedName>
</protein>
<dbReference type="OrthoDB" id="1432854at2759"/>
<keyword evidence="4" id="KW-1185">Reference proteome</keyword>
<dbReference type="GO" id="GO:0008234">
    <property type="term" value="F:cysteine-type peptidase activity"/>
    <property type="evidence" value="ECO:0007669"/>
    <property type="project" value="InterPro"/>
</dbReference>
<dbReference type="EMBL" id="VOIH02000005">
    <property type="protein sequence ID" value="KAF3445316.1"/>
    <property type="molecule type" value="Genomic_DNA"/>
</dbReference>
<comment type="caution">
    <text evidence="3">The sequence shown here is derived from an EMBL/GenBank/DDBJ whole genome shotgun (WGS) entry which is preliminary data.</text>
</comment>
<name>A0A8K0H413_9ROSA</name>
<gene>
    <name evidence="3" type="ORF">FNV43_RR10491</name>
</gene>
<accession>A0A8K0H413</accession>
<feature type="compositionally biased region" description="Low complexity" evidence="1">
    <location>
        <begin position="185"/>
        <end position="199"/>
    </location>
</feature>
<reference evidence="3" key="1">
    <citation type="submission" date="2020-03" db="EMBL/GenBank/DDBJ databases">
        <title>A high-quality chromosome-level genome assembly of a woody plant with both climbing and erect habits, Rhamnella rubrinervis.</title>
        <authorList>
            <person name="Lu Z."/>
            <person name="Yang Y."/>
            <person name="Zhu X."/>
            <person name="Sun Y."/>
        </authorList>
    </citation>
    <scope>NUCLEOTIDE SEQUENCE</scope>
    <source>
        <strain evidence="3">BYM</strain>
        <tissue evidence="3">Leaf</tissue>
    </source>
</reference>
<dbReference type="GO" id="GO:0006508">
    <property type="term" value="P:proteolysis"/>
    <property type="evidence" value="ECO:0007669"/>
    <property type="project" value="InterPro"/>
</dbReference>
<dbReference type="Pfam" id="PF00112">
    <property type="entry name" value="Peptidase_C1"/>
    <property type="match status" value="1"/>
</dbReference>
<feature type="compositionally biased region" description="Polar residues" evidence="1">
    <location>
        <begin position="220"/>
        <end position="229"/>
    </location>
</feature>
<evidence type="ECO:0000313" key="4">
    <source>
        <dbReference type="Proteomes" id="UP000796880"/>
    </source>
</evidence>
<dbReference type="InterPro" id="IPR000668">
    <property type="entry name" value="Peptidase_C1A_C"/>
</dbReference>
<dbReference type="InterPro" id="IPR038765">
    <property type="entry name" value="Papain-like_cys_pep_sf"/>
</dbReference>
<dbReference type="Proteomes" id="UP000796880">
    <property type="component" value="Unassembled WGS sequence"/>
</dbReference>
<evidence type="ECO:0000256" key="1">
    <source>
        <dbReference type="SAM" id="MobiDB-lite"/>
    </source>
</evidence>
<sequence>MSERLKESVLKTEVLIGIPEDFVSLSLSSAPLDVVKAMLRNVLASSSKEDLKNLMKDAQEEMMYECDEEKHILLNHCILIVGYIHLKGKTYWIIQNSHGVEWGANGYEFIPLDDILSDLLPHILASNAEDLTPYPGRGVLRPDALQNEVHLMGSVAKDYDPVEKKPRVVYTDSDEEILNLKRQRSGGASSSKSKASAARSSRKSKDVSSKSVGRSEDETSSNSKDQTPKSGGGKSANVAVKGSASQKHRYQDIQDL</sequence>
<proteinExistence type="predicted"/>
<evidence type="ECO:0000313" key="3">
    <source>
        <dbReference type="EMBL" id="KAF3445316.1"/>
    </source>
</evidence>